<dbReference type="PANTHER" id="PTHR31234:SF2">
    <property type="entry name" value="OS05G0199100 PROTEIN"/>
    <property type="match status" value="1"/>
</dbReference>
<dbReference type="EMBL" id="JABTTQ020002421">
    <property type="protein sequence ID" value="KAK6124044.1"/>
    <property type="molecule type" value="Genomic_DNA"/>
</dbReference>
<accession>A0ABR0UMZ8</accession>
<keyword evidence="3" id="KW-0812">Transmembrane</keyword>
<evidence type="ECO:0000256" key="2">
    <source>
        <dbReference type="ARBA" id="ARBA00023136"/>
    </source>
</evidence>
<evidence type="ECO:0000256" key="3">
    <source>
        <dbReference type="SAM" id="Phobius"/>
    </source>
</evidence>
<reference evidence="4 5" key="1">
    <citation type="journal article" date="2021" name="Comput. Struct. Biotechnol. J.">
        <title>De novo genome assembly of the potent medicinal plant Rehmannia glutinosa using nanopore technology.</title>
        <authorList>
            <person name="Ma L."/>
            <person name="Dong C."/>
            <person name="Song C."/>
            <person name="Wang X."/>
            <person name="Zheng X."/>
            <person name="Niu Y."/>
            <person name="Chen S."/>
            <person name="Feng W."/>
        </authorList>
    </citation>
    <scope>NUCLEOTIDE SEQUENCE [LARGE SCALE GENOMIC DNA]</scope>
    <source>
        <strain evidence="4">DH-2019</strain>
    </source>
</reference>
<dbReference type="Proteomes" id="UP001318860">
    <property type="component" value="Unassembled WGS sequence"/>
</dbReference>
<evidence type="ECO:0008006" key="6">
    <source>
        <dbReference type="Google" id="ProtNLM"/>
    </source>
</evidence>
<gene>
    <name evidence="4" type="ORF">DH2020_042213</name>
</gene>
<evidence type="ECO:0000313" key="4">
    <source>
        <dbReference type="EMBL" id="KAK6124044.1"/>
    </source>
</evidence>
<keyword evidence="5" id="KW-1185">Reference proteome</keyword>
<evidence type="ECO:0000313" key="5">
    <source>
        <dbReference type="Proteomes" id="UP001318860"/>
    </source>
</evidence>
<comment type="caution">
    <text evidence="4">The sequence shown here is derived from an EMBL/GenBank/DDBJ whole genome shotgun (WGS) entry which is preliminary data.</text>
</comment>
<organism evidence="4 5">
    <name type="scientific">Rehmannia glutinosa</name>
    <name type="common">Chinese foxglove</name>
    <dbReference type="NCBI Taxonomy" id="99300"/>
    <lineage>
        <taxon>Eukaryota</taxon>
        <taxon>Viridiplantae</taxon>
        <taxon>Streptophyta</taxon>
        <taxon>Embryophyta</taxon>
        <taxon>Tracheophyta</taxon>
        <taxon>Spermatophyta</taxon>
        <taxon>Magnoliopsida</taxon>
        <taxon>eudicotyledons</taxon>
        <taxon>Gunneridae</taxon>
        <taxon>Pentapetalae</taxon>
        <taxon>asterids</taxon>
        <taxon>lamiids</taxon>
        <taxon>Lamiales</taxon>
        <taxon>Orobanchaceae</taxon>
        <taxon>Rehmannieae</taxon>
        <taxon>Rehmannia</taxon>
    </lineage>
</organism>
<proteinExistence type="predicted"/>
<dbReference type="PANTHER" id="PTHR31234">
    <property type="entry name" value="LATE EMBRYOGENESIS ABUNDANT (LEA) HYDROXYPROLINE-RICH GLYCOPROTEIN FAMILY"/>
    <property type="match status" value="1"/>
</dbReference>
<dbReference type="InterPro" id="IPR044839">
    <property type="entry name" value="NDR1-like"/>
</dbReference>
<comment type="subcellular location">
    <subcellularLocation>
        <location evidence="1">Membrane</location>
    </subcellularLocation>
</comment>
<feature type="transmembrane region" description="Helical" evidence="3">
    <location>
        <begin position="12"/>
        <end position="35"/>
    </location>
</feature>
<protein>
    <recommendedName>
        <fullName evidence="6">Late embryogenesis abundant protein LEA-2 subgroup domain-containing protein</fullName>
    </recommendedName>
</protein>
<sequence length="164" mass="18557">MVTRKCDKTQLSIYCWFISVVTVLCLAGVVAWLSLTPKNPYFRISDAHFPPLDSKNQSTHRNVSVPNNSVVFDLEIFNPNKRMGIYYSVISLELYSGGRVVGTNSNFAVRVETAVKFRIIKWKTKLRQIAHEEQFNNVKINLNGTVSGGNYAELQNASKVTIRN</sequence>
<evidence type="ECO:0000256" key="1">
    <source>
        <dbReference type="ARBA" id="ARBA00004370"/>
    </source>
</evidence>
<name>A0ABR0UMZ8_REHGL</name>
<keyword evidence="2 3" id="KW-0472">Membrane</keyword>
<keyword evidence="3" id="KW-1133">Transmembrane helix</keyword>